<dbReference type="Proteomes" id="UP000664417">
    <property type="component" value="Unassembled WGS sequence"/>
</dbReference>
<accession>A0A8J7U5M6</accession>
<dbReference type="EMBL" id="JAFREP010000028">
    <property type="protein sequence ID" value="MBO1321872.1"/>
    <property type="molecule type" value="Genomic_DNA"/>
</dbReference>
<evidence type="ECO:0000256" key="5">
    <source>
        <dbReference type="ARBA" id="ARBA00023014"/>
    </source>
</evidence>
<dbReference type="Pfam" id="PF13806">
    <property type="entry name" value="Rieske_2"/>
    <property type="match status" value="1"/>
</dbReference>
<sequence length="118" mass="12739">MVYWFSLGSLDHFPRQGARVLSLPEVKVAVFRTHDDGLFALEDRCPHRGGPLSEGMIHGMRVHCPLHGQAVALDTGTMVYPDEGCVRTFPVKVVDGNVLIELPTAPVSSQATTAVSAV</sequence>
<dbReference type="CDD" id="cd03530">
    <property type="entry name" value="Rieske_NirD_small_Bacillus"/>
    <property type="match status" value="1"/>
</dbReference>
<feature type="domain" description="Rieske" evidence="7">
    <location>
        <begin position="4"/>
        <end position="100"/>
    </location>
</feature>
<dbReference type="GO" id="GO:0046872">
    <property type="term" value="F:metal ion binding"/>
    <property type="evidence" value="ECO:0007669"/>
    <property type="project" value="UniProtKB-KW"/>
</dbReference>
<name>A0A8J7U5M6_9BACT</name>
<dbReference type="InterPro" id="IPR017941">
    <property type="entry name" value="Rieske_2Fe-2S"/>
</dbReference>
<reference evidence="8" key="1">
    <citation type="submission" date="2021-03" db="EMBL/GenBank/DDBJ databases">
        <authorList>
            <person name="Wang G."/>
        </authorList>
    </citation>
    <scope>NUCLEOTIDE SEQUENCE</scope>
    <source>
        <strain evidence="8">KCTC 12899</strain>
    </source>
</reference>
<evidence type="ECO:0000256" key="6">
    <source>
        <dbReference type="ARBA" id="ARBA00023063"/>
    </source>
</evidence>
<evidence type="ECO:0000256" key="4">
    <source>
        <dbReference type="ARBA" id="ARBA00023004"/>
    </source>
</evidence>
<evidence type="ECO:0000256" key="3">
    <source>
        <dbReference type="ARBA" id="ARBA00023002"/>
    </source>
</evidence>
<dbReference type="InterPro" id="IPR012748">
    <property type="entry name" value="Rieske-like_NirD"/>
</dbReference>
<dbReference type="GO" id="GO:0008942">
    <property type="term" value="F:nitrite reductase [NAD(P)H] activity"/>
    <property type="evidence" value="ECO:0007669"/>
    <property type="project" value="InterPro"/>
</dbReference>
<evidence type="ECO:0000313" key="8">
    <source>
        <dbReference type="EMBL" id="MBO1321872.1"/>
    </source>
</evidence>
<dbReference type="PANTHER" id="PTHR21496">
    <property type="entry name" value="FERREDOXIN-RELATED"/>
    <property type="match status" value="1"/>
</dbReference>
<protein>
    <submittedName>
        <fullName evidence="8">Nitrite reductase small subunit NirD</fullName>
    </submittedName>
</protein>
<evidence type="ECO:0000256" key="2">
    <source>
        <dbReference type="ARBA" id="ARBA00022723"/>
    </source>
</evidence>
<dbReference type="InterPro" id="IPR036922">
    <property type="entry name" value="Rieske_2Fe-2S_sf"/>
</dbReference>
<organism evidence="8 9">
    <name type="scientific">Acanthopleuribacter pedis</name>
    <dbReference type="NCBI Taxonomy" id="442870"/>
    <lineage>
        <taxon>Bacteria</taxon>
        <taxon>Pseudomonadati</taxon>
        <taxon>Acidobacteriota</taxon>
        <taxon>Holophagae</taxon>
        <taxon>Acanthopleuribacterales</taxon>
        <taxon>Acanthopleuribacteraceae</taxon>
        <taxon>Acanthopleuribacter</taxon>
    </lineage>
</organism>
<keyword evidence="5" id="KW-0411">Iron-sulfur</keyword>
<dbReference type="GO" id="GO:0042128">
    <property type="term" value="P:nitrate assimilation"/>
    <property type="evidence" value="ECO:0007669"/>
    <property type="project" value="UniProtKB-KW"/>
</dbReference>
<dbReference type="RefSeq" id="WP_207861845.1">
    <property type="nucleotide sequence ID" value="NZ_JAFREP010000028.1"/>
</dbReference>
<keyword evidence="1" id="KW-0001">2Fe-2S</keyword>
<keyword evidence="6" id="KW-0534">Nitrate assimilation</keyword>
<dbReference type="Gene3D" id="2.102.10.10">
    <property type="entry name" value="Rieske [2Fe-2S] iron-sulphur domain"/>
    <property type="match status" value="1"/>
</dbReference>
<proteinExistence type="predicted"/>
<dbReference type="NCBIfam" id="TIGR02378">
    <property type="entry name" value="nirD_assim_sml"/>
    <property type="match status" value="1"/>
</dbReference>
<dbReference type="PANTHER" id="PTHR21496:SF23">
    <property type="entry name" value="3-PHENYLPROPIONATE_CINNAMIC ACID DIOXYGENASE FERREDOXIN SUBUNIT"/>
    <property type="match status" value="1"/>
</dbReference>
<keyword evidence="4" id="KW-0408">Iron</keyword>
<dbReference type="AlphaFoldDB" id="A0A8J7U5M6"/>
<gene>
    <name evidence="8" type="primary">nirD</name>
    <name evidence="8" type="ORF">J3U88_25555</name>
</gene>
<keyword evidence="9" id="KW-1185">Reference proteome</keyword>
<evidence type="ECO:0000256" key="1">
    <source>
        <dbReference type="ARBA" id="ARBA00022714"/>
    </source>
</evidence>
<evidence type="ECO:0000313" key="9">
    <source>
        <dbReference type="Proteomes" id="UP000664417"/>
    </source>
</evidence>
<comment type="caution">
    <text evidence="8">The sequence shown here is derived from an EMBL/GenBank/DDBJ whole genome shotgun (WGS) entry which is preliminary data.</text>
</comment>
<evidence type="ECO:0000259" key="7">
    <source>
        <dbReference type="PROSITE" id="PS51296"/>
    </source>
</evidence>
<dbReference type="GO" id="GO:0051537">
    <property type="term" value="F:2 iron, 2 sulfur cluster binding"/>
    <property type="evidence" value="ECO:0007669"/>
    <property type="project" value="UniProtKB-KW"/>
</dbReference>
<dbReference type="SUPFAM" id="SSF50022">
    <property type="entry name" value="ISP domain"/>
    <property type="match status" value="1"/>
</dbReference>
<keyword evidence="3" id="KW-0560">Oxidoreductase</keyword>
<dbReference type="PROSITE" id="PS51296">
    <property type="entry name" value="RIESKE"/>
    <property type="match status" value="1"/>
</dbReference>
<keyword evidence="2" id="KW-0479">Metal-binding</keyword>